<name>A0A5B0NXW5_PUCGR</name>
<feature type="compositionally biased region" description="Pro residues" evidence="1">
    <location>
        <begin position="1"/>
        <end position="24"/>
    </location>
</feature>
<feature type="compositionally biased region" description="Basic and acidic residues" evidence="1">
    <location>
        <begin position="385"/>
        <end position="395"/>
    </location>
</feature>
<dbReference type="Proteomes" id="UP000324748">
    <property type="component" value="Unassembled WGS sequence"/>
</dbReference>
<dbReference type="AlphaFoldDB" id="A0A5B0NXW5"/>
<feature type="region of interest" description="Disordered" evidence="1">
    <location>
        <begin position="1"/>
        <end position="61"/>
    </location>
</feature>
<reference evidence="2 3" key="1">
    <citation type="submission" date="2019-05" db="EMBL/GenBank/DDBJ databases">
        <title>Emergence of the Ug99 lineage of the wheat stem rust pathogen through somatic hybridization.</title>
        <authorList>
            <person name="Li F."/>
            <person name="Upadhyaya N.M."/>
            <person name="Sperschneider J."/>
            <person name="Matny O."/>
            <person name="Nguyen-Phuc H."/>
            <person name="Mago R."/>
            <person name="Raley C."/>
            <person name="Miller M.E."/>
            <person name="Silverstein K.A.T."/>
            <person name="Henningsen E."/>
            <person name="Hirsch C.D."/>
            <person name="Visser B."/>
            <person name="Pretorius Z.A."/>
            <person name="Steffenson B.J."/>
            <person name="Schwessinger B."/>
            <person name="Dodds P.N."/>
            <person name="Figueroa M."/>
        </authorList>
    </citation>
    <scope>NUCLEOTIDE SEQUENCE [LARGE SCALE GENOMIC DNA]</scope>
    <source>
        <strain evidence="2">21-0</strain>
    </source>
</reference>
<dbReference type="InterPro" id="IPR046807">
    <property type="entry name" value="Tra1_central"/>
</dbReference>
<evidence type="ECO:0000256" key="1">
    <source>
        <dbReference type="SAM" id="MobiDB-lite"/>
    </source>
</evidence>
<gene>
    <name evidence="2" type="ORF">PGT21_011103</name>
</gene>
<organism evidence="2 3">
    <name type="scientific">Puccinia graminis f. sp. tritici</name>
    <dbReference type="NCBI Taxonomy" id="56615"/>
    <lineage>
        <taxon>Eukaryota</taxon>
        <taxon>Fungi</taxon>
        <taxon>Dikarya</taxon>
        <taxon>Basidiomycota</taxon>
        <taxon>Pucciniomycotina</taxon>
        <taxon>Pucciniomycetes</taxon>
        <taxon>Pucciniales</taxon>
        <taxon>Pucciniaceae</taxon>
        <taxon>Puccinia</taxon>
    </lineage>
</organism>
<feature type="region of interest" description="Disordered" evidence="1">
    <location>
        <begin position="371"/>
        <end position="431"/>
    </location>
</feature>
<dbReference type="EMBL" id="VSWC01000080">
    <property type="protein sequence ID" value="KAA1092679.1"/>
    <property type="molecule type" value="Genomic_DNA"/>
</dbReference>
<dbReference type="OrthoDB" id="5570127at2759"/>
<accession>A0A5B0NXW5</accession>
<proteinExistence type="predicted"/>
<feature type="compositionally biased region" description="Polar residues" evidence="1">
    <location>
        <begin position="371"/>
        <end position="384"/>
    </location>
</feature>
<protein>
    <submittedName>
        <fullName evidence="2">Uncharacterized protein</fullName>
    </submittedName>
</protein>
<dbReference type="Pfam" id="PF20175">
    <property type="entry name" value="Tra1_central"/>
    <property type="match status" value="1"/>
</dbReference>
<evidence type="ECO:0000313" key="3">
    <source>
        <dbReference type="Proteomes" id="UP000324748"/>
    </source>
</evidence>
<dbReference type="SUPFAM" id="SSF48371">
    <property type="entry name" value="ARM repeat"/>
    <property type="match status" value="1"/>
</dbReference>
<dbReference type="InterPro" id="IPR016024">
    <property type="entry name" value="ARM-type_fold"/>
</dbReference>
<feature type="compositionally biased region" description="Polar residues" evidence="1">
    <location>
        <begin position="41"/>
        <end position="61"/>
    </location>
</feature>
<keyword evidence="3" id="KW-1185">Reference proteome</keyword>
<comment type="caution">
    <text evidence="2">The sequence shown here is derived from an EMBL/GenBank/DDBJ whole genome shotgun (WGS) entry which is preliminary data.</text>
</comment>
<sequence>MSNNPIPPPETAGTPSSPPTPTPITTPKVSSKVSLGVQHDGPNNASCSPAPGSSTATTLTNTPAPVDFEALVAKQVDPNGDVKLKVHLITELREMIELCSRDVEFTKHLDIIILAVVEILSSTLMNLLIDMIRHDNEESVMICFKLVLRPKKFFIAERVQGPFIGVTPTITKAGKRSQHTELMIAQVTVMSFIAYVIRVQATLVQPFGTEIPTIVLRILKDIPPESSLSRRELIVALRHILGTEYRSLFIPFLNDLLNFRVFMGTGITSFETLPHLVYNTYTDLLQNIKSDLLGNHIKAILMNFAEVLNDPTASTTTQAMAGKVIYSLVNLVNSNRFKKHEGVRISQWLMENFVRKIEALADNRAYQIKQQADAQEQSQNSSNRLKQEPLKDKGKGRQIYTPGSSDPQSKSHTESGRLSPPDRTPEEAEDILIEQGKILGGVAAVFESPFDHSKGEFGMNKII</sequence>
<evidence type="ECO:0000313" key="2">
    <source>
        <dbReference type="EMBL" id="KAA1092679.1"/>
    </source>
</evidence>